<evidence type="ECO:0000313" key="2">
    <source>
        <dbReference type="Proteomes" id="UP000594263"/>
    </source>
</evidence>
<name>A0A7N0TDT6_KALFE</name>
<dbReference type="AlphaFoldDB" id="A0A7N0TDT6"/>
<dbReference type="Proteomes" id="UP000594263">
    <property type="component" value="Unplaced"/>
</dbReference>
<evidence type="ECO:0000313" key="1">
    <source>
        <dbReference type="EnsemblPlants" id="Kaladp0033s0246.1.v1.1.CDS.1"/>
    </source>
</evidence>
<keyword evidence="2" id="KW-1185">Reference proteome</keyword>
<sequence>MSVWKESESDHIVNGLLCCEVNGVHIVFNLNSEITARSESSLLPAPSSVWHSFPVCPIPASPPNLVMISL</sequence>
<organism evidence="1 2">
    <name type="scientific">Kalanchoe fedtschenkoi</name>
    <name type="common">Lavender scallops</name>
    <name type="synonym">South American air plant</name>
    <dbReference type="NCBI Taxonomy" id="63787"/>
    <lineage>
        <taxon>Eukaryota</taxon>
        <taxon>Viridiplantae</taxon>
        <taxon>Streptophyta</taxon>
        <taxon>Embryophyta</taxon>
        <taxon>Tracheophyta</taxon>
        <taxon>Spermatophyta</taxon>
        <taxon>Magnoliopsida</taxon>
        <taxon>eudicotyledons</taxon>
        <taxon>Gunneridae</taxon>
        <taxon>Pentapetalae</taxon>
        <taxon>Saxifragales</taxon>
        <taxon>Crassulaceae</taxon>
        <taxon>Kalanchoe</taxon>
    </lineage>
</organism>
<protein>
    <submittedName>
        <fullName evidence="1">Uncharacterized protein</fullName>
    </submittedName>
</protein>
<reference evidence="1" key="1">
    <citation type="submission" date="2021-01" db="UniProtKB">
        <authorList>
            <consortium name="EnsemblPlants"/>
        </authorList>
    </citation>
    <scope>IDENTIFICATION</scope>
</reference>
<proteinExistence type="predicted"/>
<dbReference type="EnsemblPlants" id="Kaladp0033s0246.1.v1.1">
    <property type="protein sequence ID" value="Kaladp0033s0246.1.v1.1.CDS.1"/>
    <property type="gene ID" value="Kaladp0033s0246.v1.1"/>
</dbReference>
<dbReference type="Gramene" id="Kaladp0033s0246.1.v1.1">
    <property type="protein sequence ID" value="Kaladp0033s0246.1.v1.1.CDS.1"/>
    <property type="gene ID" value="Kaladp0033s0246.v1.1"/>
</dbReference>
<accession>A0A7N0TDT6</accession>